<dbReference type="GO" id="GO:0008237">
    <property type="term" value="F:metallopeptidase activity"/>
    <property type="evidence" value="ECO:0007669"/>
    <property type="project" value="UniProtKB-KW"/>
</dbReference>
<keyword evidence="2" id="KW-0378">Hydrolase</keyword>
<proteinExistence type="predicted"/>
<reference evidence="3" key="1">
    <citation type="journal article" date="2019" name="Int. J. Syst. Evol. Microbiol.">
        <title>The Global Catalogue of Microorganisms (GCM) 10K type strain sequencing project: providing services to taxonomists for standard genome sequencing and annotation.</title>
        <authorList>
            <consortium name="The Broad Institute Genomics Platform"/>
            <consortium name="The Broad Institute Genome Sequencing Center for Infectious Disease"/>
            <person name="Wu L."/>
            <person name="Ma J."/>
        </authorList>
    </citation>
    <scope>NUCLEOTIDE SEQUENCE [LARGE SCALE GENOMIC DNA]</scope>
    <source>
        <strain evidence="3">CCUG 48884</strain>
    </source>
</reference>
<organism evidence="2 3">
    <name type="scientific">Thauera mechernichensis</name>
    <dbReference type="NCBI Taxonomy" id="82788"/>
    <lineage>
        <taxon>Bacteria</taxon>
        <taxon>Pseudomonadati</taxon>
        <taxon>Pseudomonadota</taxon>
        <taxon>Betaproteobacteria</taxon>
        <taxon>Rhodocyclales</taxon>
        <taxon>Zoogloeaceae</taxon>
        <taxon>Thauera</taxon>
    </lineage>
</organism>
<accession>A0ABW3WFC9</accession>
<feature type="region of interest" description="Disordered" evidence="1">
    <location>
        <begin position="20"/>
        <end position="52"/>
    </location>
</feature>
<feature type="compositionally biased region" description="Polar residues" evidence="1">
    <location>
        <begin position="20"/>
        <end position="33"/>
    </location>
</feature>
<sequence length="236" mass="24542">MAIPAAGVAAWASTQAIYPAPTTTRQDRSQAAGSTAAEVTPDDPQTALEGGRGAYARDESALTDQEQRLLQQLQQRDREVRAHEMAHVAAGAGLVTRGASYTYQTGPDGQRYAVGGEVSIDTSPGRTPEETLAKAEQIRAAALAPADPSPQDRQVAAQATRMAMEARMELARQVFEREASPPEEAGDGVDGGRPAAAAATAADSPSAYLVRQARSAYETVAGSALAARPPGLDLMA</sequence>
<keyword evidence="2" id="KW-0645">Protease</keyword>
<evidence type="ECO:0000256" key="1">
    <source>
        <dbReference type="SAM" id="MobiDB-lite"/>
    </source>
</evidence>
<dbReference type="EMBL" id="JBHTMC010000013">
    <property type="protein sequence ID" value="MFD1263448.1"/>
    <property type="molecule type" value="Genomic_DNA"/>
</dbReference>
<dbReference type="RefSeq" id="WP_277833158.1">
    <property type="nucleotide sequence ID" value="NZ_JARQZE010000007.1"/>
</dbReference>
<keyword evidence="2" id="KW-0482">Metalloprotease</keyword>
<dbReference type="InterPro" id="IPR021973">
    <property type="entry name" value="SprA-related"/>
</dbReference>
<protein>
    <submittedName>
        <fullName evidence="2">Metalloprotease CJM1_0395 family protein</fullName>
    </submittedName>
</protein>
<comment type="caution">
    <text evidence="2">The sequence shown here is derived from an EMBL/GenBank/DDBJ whole genome shotgun (WGS) entry which is preliminary data.</text>
</comment>
<dbReference type="Proteomes" id="UP001597158">
    <property type="component" value="Unassembled WGS sequence"/>
</dbReference>
<evidence type="ECO:0000313" key="2">
    <source>
        <dbReference type="EMBL" id="MFD1263448.1"/>
    </source>
</evidence>
<keyword evidence="3" id="KW-1185">Reference proteome</keyword>
<gene>
    <name evidence="2" type="ORF">ACFQ4M_07605</name>
</gene>
<evidence type="ECO:0000313" key="3">
    <source>
        <dbReference type="Proteomes" id="UP001597158"/>
    </source>
</evidence>
<dbReference type="Pfam" id="PF12118">
    <property type="entry name" value="SprA-related"/>
    <property type="match status" value="1"/>
</dbReference>
<feature type="compositionally biased region" description="Low complexity" evidence="1">
    <location>
        <begin position="192"/>
        <end position="205"/>
    </location>
</feature>
<feature type="region of interest" description="Disordered" evidence="1">
    <location>
        <begin position="176"/>
        <end position="205"/>
    </location>
</feature>
<name>A0ABW3WFC9_9RHOO</name>